<feature type="compositionally biased region" description="Polar residues" evidence="2">
    <location>
        <begin position="201"/>
        <end position="216"/>
    </location>
</feature>
<sequence length="407" mass="46837">MDPFSTFFRDPRLTQRPQRRQERQDFFPSFSDPFFSDPFSQADSNTFLDNDDYTLGSTNSFKPRQQRQSRQQQQHPSRQQQQQHYDKNEHDDDDDDNDDDDDDDDVEEQEEYAPQHKGPLRGVTQRRQHQQQPQQQRRQQRNYPEEAYQAPYQTVNNRQPHGIHHYQQHQHRPQQEHPQWRPTQASSKKRNHRHRRKETQQAKADQATSAQVSSNDPAIAAAASEEGDDEMVSQDATFSDNDIQESSSVKTSVPVQRPTKPQHSNPSATAAHQTTSHPERQAPALSSSGESDGYEQQTTGSTSDDDLVLPGRELQQKSLAELDQIEANLEELSKELDQILSGEISNSKRVLLTEENLTKAMLKIDAVESGGEPSIRQRRKGLIARAEQLLLKVDDFKRRTKTSAWNP</sequence>
<dbReference type="PROSITE" id="PS51035">
    <property type="entry name" value="BAG"/>
    <property type="match status" value="1"/>
</dbReference>
<reference evidence="4 5" key="1">
    <citation type="submission" date="2016-07" db="EMBL/GenBank/DDBJ databases">
        <title>Pervasive Adenine N6-methylation of Active Genes in Fungi.</title>
        <authorList>
            <consortium name="DOE Joint Genome Institute"/>
            <person name="Mondo S.J."/>
            <person name="Dannebaum R.O."/>
            <person name="Kuo R.C."/>
            <person name="Labutti K."/>
            <person name="Haridas S."/>
            <person name="Kuo A."/>
            <person name="Salamov A."/>
            <person name="Ahrendt S.R."/>
            <person name="Lipzen A."/>
            <person name="Sullivan W."/>
            <person name="Andreopoulos W.B."/>
            <person name="Clum A."/>
            <person name="Lindquist E."/>
            <person name="Daum C."/>
            <person name="Ramamoorthy G.K."/>
            <person name="Gryganskyi A."/>
            <person name="Culley D."/>
            <person name="Magnuson J.K."/>
            <person name="James T.Y."/>
            <person name="O'Malley M.A."/>
            <person name="Stajich J.E."/>
            <person name="Spatafora J.W."/>
            <person name="Visel A."/>
            <person name="Grigoriev I.V."/>
        </authorList>
    </citation>
    <scope>NUCLEOTIDE SEQUENCE [LARGE SCALE GENOMIC DNA]</scope>
    <source>
        <strain evidence="4 5">NRRL 3116</strain>
    </source>
</reference>
<dbReference type="Pfam" id="PF02179">
    <property type="entry name" value="BAG"/>
    <property type="match status" value="1"/>
</dbReference>
<dbReference type="SUPFAM" id="SSF63491">
    <property type="entry name" value="BAG domain"/>
    <property type="match status" value="1"/>
</dbReference>
<dbReference type="EMBL" id="MCFF01000018">
    <property type="protein sequence ID" value="ORZ16129.1"/>
    <property type="molecule type" value="Genomic_DNA"/>
</dbReference>
<feature type="compositionally biased region" description="Polar residues" evidence="2">
    <location>
        <begin position="234"/>
        <end position="276"/>
    </location>
</feature>
<feature type="compositionally biased region" description="Polar residues" evidence="2">
    <location>
        <begin position="284"/>
        <end position="302"/>
    </location>
</feature>
<feature type="compositionally biased region" description="Low complexity" evidence="2">
    <location>
        <begin position="26"/>
        <end position="40"/>
    </location>
</feature>
<feature type="compositionally biased region" description="Basic and acidic residues" evidence="2">
    <location>
        <begin position="9"/>
        <end position="25"/>
    </location>
</feature>
<feature type="compositionally biased region" description="Basic residues" evidence="2">
    <location>
        <begin position="187"/>
        <end position="197"/>
    </location>
</feature>
<accession>A0A1Y2GMZ0</accession>
<feature type="coiled-coil region" evidence="1">
    <location>
        <begin position="315"/>
        <end position="342"/>
    </location>
</feature>
<keyword evidence="1" id="KW-0175">Coiled coil</keyword>
<dbReference type="SMART" id="SM00264">
    <property type="entry name" value="BAG"/>
    <property type="match status" value="1"/>
</dbReference>
<dbReference type="STRING" id="64571.A0A1Y2GMZ0"/>
<evidence type="ECO:0000259" key="3">
    <source>
        <dbReference type="PROSITE" id="PS51035"/>
    </source>
</evidence>
<evidence type="ECO:0000256" key="2">
    <source>
        <dbReference type="SAM" id="MobiDB-lite"/>
    </source>
</evidence>
<protein>
    <recommendedName>
        <fullName evidence="3">BAG domain-containing protein</fullName>
    </recommendedName>
</protein>
<feature type="domain" description="BAG" evidence="3">
    <location>
        <begin position="321"/>
        <end position="397"/>
    </location>
</feature>
<gene>
    <name evidence="4" type="ORF">BCR41DRAFT_422142</name>
</gene>
<dbReference type="OrthoDB" id="333905at2759"/>
<dbReference type="InterPro" id="IPR003103">
    <property type="entry name" value="BAG_domain"/>
</dbReference>
<feature type="region of interest" description="Disordered" evidence="2">
    <location>
        <begin position="1"/>
        <end position="309"/>
    </location>
</feature>
<dbReference type="AlphaFoldDB" id="A0A1Y2GMZ0"/>
<dbReference type="RefSeq" id="XP_021881476.1">
    <property type="nucleotide sequence ID" value="XM_022030110.1"/>
</dbReference>
<dbReference type="GeneID" id="33571953"/>
<proteinExistence type="predicted"/>
<feature type="compositionally biased region" description="Basic residues" evidence="2">
    <location>
        <begin position="161"/>
        <end position="172"/>
    </location>
</feature>
<organism evidence="4 5">
    <name type="scientific">Lobosporangium transversale</name>
    <dbReference type="NCBI Taxonomy" id="64571"/>
    <lineage>
        <taxon>Eukaryota</taxon>
        <taxon>Fungi</taxon>
        <taxon>Fungi incertae sedis</taxon>
        <taxon>Mucoromycota</taxon>
        <taxon>Mortierellomycotina</taxon>
        <taxon>Mortierellomycetes</taxon>
        <taxon>Mortierellales</taxon>
        <taxon>Mortierellaceae</taxon>
        <taxon>Lobosporangium</taxon>
    </lineage>
</organism>
<dbReference type="Gene3D" id="1.20.58.120">
    <property type="entry name" value="BAG domain"/>
    <property type="match status" value="1"/>
</dbReference>
<evidence type="ECO:0000313" key="5">
    <source>
        <dbReference type="Proteomes" id="UP000193648"/>
    </source>
</evidence>
<evidence type="ECO:0000313" key="4">
    <source>
        <dbReference type="EMBL" id="ORZ16129.1"/>
    </source>
</evidence>
<feature type="compositionally biased region" description="Acidic residues" evidence="2">
    <location>
        <begin position="91"/>
        <end position="111"/>
    </location>
</feature>
<dbReference type="Proteomes" id="UP000193648">
    <property type="component" value="Unassembled WGS sequence"/>
</dbReference>
<dbReference type="InterPro" id="IPR036533">
    <property type="entry name" value="BAG_dom_sf"/>
</dbReference>
<evidence type="ECO:0000256" key="1">
    <source>
        <dbReference type="SAM" id="Coils"/>
    </source>
</evidence>
<feature type="compositionally biased region" description="Low complexity" evidence="2">
    <location>
        <begin position="66"/>
        <end position="83"/>
    </location>
</feature>
<comment type="caution">
    <text evidence="4">The sequence shown here is derived from an EMBL/GenBank/DDBJ whole genome shotgun (WGS) entry which is preliminary data.</text>
</comment>
<name>A0A1Y2GMZ0_9FUNG</name>
<keyword evidence="5" id="KW-1185">Reference proteome</keyword>
<dbReference type="InParanoid" id="A0A1Y2GMZ0"/>
<dbReference type="GO" id="GO:0051087">
    <property type="term" value="F:protein-folding chaperone binding"/>
    <property type="evidence" value="ECO:0007669"/>
    <property type="project" value="InterPro"/>
</dbReference>